<reference evidence="7 8" key="1">
    <citation type="submission" date="2020-08" db="EMBL/GenBank/DDBJ databases">
        <title>Genomic Encyclopedia of Type Strains, Phase IV (KMG-IV): sequencing the most valuable type-strain genomes for metagenomic binning, comparative biology and taxonomic classification.</title>
        <authorList>
            <person name="Goeker M."/>
        </authorList>
    </citation>
    <scope>NUCLEOTIDE SEQUENCE [LARGE SCALE GENOMIC DNA]</scope>
    <source>
        <strain evidence="7 8">DSM 25897</strain>
    </source>
</reference>
<dbReference type="EMBL" id="JACHHX010000010">
    <property type="protein sequence ID" value="MBB5015728.1"/>
    <property type="molecule type" value="Genomic_DNA"/>
</dbReference>
<evidence type="ECO:0000256" key="4">
    <source>
        <dbReference type="ARBA" id="ARBA00023237"/>
    </source>
</evidence>
<evidence type="ECO:0000256" key="1">
    <source>
        <dbReference type="ARBA" id="ARBA00022729"/>
    </source>
</evidence>
<name>A0A7W7Y0A0_9GAMM</name>
<dbReference type="AlphaFoldDB" id="A0A7W7Y0A0"/>
<dbReference type="InterPro" id="IPR007485">
    <property type="entry name" value="LPS_assembly_LptE"/>
</dbReference>
<sequence length="166" mass="18574">MRHHLALAAIALLLTACGFQPRRALTLPPELGAVQVESGDRYSRLADGLARALERAGANADKAADRQRRARLRIVSERWNEGPLSTDATARIREYVTRYSVQFELIDAAGVTRVPRETVELSREYAFDATRSFGTPAEQEVIREELQRDMVAAILRRIDASLRADD</sequence>
<dbReference type="Gene3D" id="3.30.160.150">
    <property type="entry name" value="Lipoprotein like domain"/>
    <property type="match status" value="1"/>
</dbReference>
<comment type="similarity">
    <text evidence="6">Belongs to the LptE lipoprotein family.</text>
</comment>
<dbReference type="Pfam" id="PF04390">
    <property type="entry name" value="LptE"/>
    <property type="match status" value="1"/>
</dbReference>
<dbReference type="GO" id="GO:1990351">
    <property type="term" value="C:transporter complex"/>
    <property type="evidence" value="ECO:0007669"/>
    <property type="project" value="TreeGrafter"/>
</dbReference>
<comment type="subcellular location">
    <subcellularLocation>
        <location evidence="6">Cell outer membrane</location>
        <topology evidence="6">Lipid-anchor</topology>
    </subcellularLocation>
</comment>
<dbReference type="HAMAP" id="MF_01186">
    <property type="entry name" value="LPS_assembly_LptE"/>
    <property type="match status" value="1"/>
</dbReference>
<proteinExistence type="inferred from homology"/>
<keyword evidence="4 6" id="KW-0998">Cell outer membrane</keyword>
<comment type="function">
    <text evidence="6">Together with LptD, is involved in the assembly of lipopolysaccharide (LPS) at the surface of the outer membrane. Required for the proper assembly of LptD. Binds LPS and may serve as the LPS recognition site at the outer membrane.</text>
</comment>
<evidence type="ECO:0000313" key="7">
    <source>
        <dbReference type="EMBL" id="MBB5015728.1"/>
    </source>
</evidence>
<evidence type="ECO:0000256" key="6">
    <source>
        <dbReference type="HAMAP-Rule" id="MF_01186"/>
    </source>
</evidence>
<evidence type="ECO:0000256" key="2">
    <source>
        <dbReference type="ARBA" id="ARBA00023136"/>
    </source>
</evidence>
<organism evidence="7 8">
    <name type="scientific">Rehaibacterium terrae</name>
    <dbReference type="NCBI Taxonomy" id="1341696"/>
    <lineage>
        <taxon>Bacteria</taxon>
        <taxon>Pseudomonadati</taxon>
        <taxon>Pseudomonadota</taxon>
        <taxon>Gammaproteobacteria</taxon>
        <taxon>Lysobacterales</taxon>
        <taxon>Lysobacteraceae</taxon>
        <taxon>Rehaibacterium</taxon>
    </lineage>
</organism>
<dbReference type="RefSeq" id="WP_183948401.1">
    <property type="nucleotide sequence ID" value="NZ_JACHHX010000010.1"/>
</dbReference>
<dbReference type="PANTHER" id="PTHR38098">
    <property type="entry name" value="LPS-ASSEMBLY LIPOPROTEIN LPTE"/>
    <property type="match status" value="1"/>
</dbReference>
<keyword evidence="3 6" id="KW-0564">Palmitate</keyword>
<dbReference type="PANTHER" id="PTHR38098:SF1">
    <property type="entry name" value="LPS-ASSEMBLY LIPOPROTEIN LPTE"/>
    <property type="match status" value="1"/>
</dbReference>
<evidence type="ECO:0000256" key="3">
    <source>
        <dbReference type="ARBA" id="ARBA00023139"/>
    </source>
</evidence>
<keyword evidence="5 6" id="KW-0449">Lipoprotein</keyword>
<protein>
    <recommendedName>
        <fullName evidence="6">LPS-assembly lipoprotein LptE</fullName>
    </recommendedName>
</protein>
<evidence type="ECO:0000313" key="8">
    <source>
        <dbReference type="Proteomes" id="UP000519004"/>
    </source>
</evidence>
<dbReference type="GO" id="GO:0009279">
    <property type="term" value="C:cell outer membrane"/>
    <property type="evidence" value="ECO:0007669"/>
    <property type="project" value="UniProtKB-SubCell"/>
</dbReference>
<accession>A0A7W7Y0A0</accession>
<dbReference type="GO" id="GO:0015920">
    <property type="term" value="P:lipopolysaccharide transport"/>
    <property type="evidence" value="ECO:0007669"/>
    <property type="project" value="TreeGrafter"/>
</dbReference>
<dbReference type="Proteomes" id="UP000519004">
    <property type="component" value="Unassembled WGS sequence"/>
</dbReference>
<dbReference type="GO" id="GO:0001530">
    <property type="term" value="F:lipopolysaccharide binding"/>
    <property type="evidence" value="ECO:0007669"/>
    <property type="project" value="TreeGrafter"/>
</dbReference>
<comment type="subunit">
    <text evidence="6">Component of the lipopolysaccharide transport and assembly complex. Interacts with LptD.</text>
</comment>
<keyword evidence="1 6" id="KW-0732">Signal</keyword>
<evidence type="ECO:0000256" key="5">
    <source>
        <dbReference type="ARBA" id="ARBA00023288"/>
    </source>
</evidence>
<dbReference type="PROSITE" id="PS51257">
    <property type="entry name" value="PROKAR_LIPOPROTEIN"/>
    <property type="match status" value="1"/>
</dbReference>
<keyword evidence="8" id="KW-1185">Reference proteome</keyword>
<comment type="caution">
    <text evidence="7">The sequence shown here is derived from an EMBL/GenBank/DDBJ whole genome shotgun (WGS) entry which is preliminary data.</text>
</comment>
<dbReference type="GO" id="GO:0043165">
    <property type="term" value="P:Gram-negative-bacterium-type cell outer membrane assembly"/>
    <property type="evidence" value="ECO:0007669"/>
    <property type="project" value="UniProtKB-UniRule"/>
</dbReference>
<keyword evidence="2 6" id="KW-0472">Membrane</keyword>
<gene>
    <name evidence="6" type="primary">lptE</name>
    <name evidence="7" type="ORF">HNQ58_001636</name>
</gene>